<accession>A0ABT7J7D1</accession>
<protein>
    <submittedName>
        <fullName evidence="1">Uncharacterized protein</fullName>
    </submittedName>
</protein>
<comment type="caution">
    <text evidence="1">The sequence shown here is derived from an EMBL/GenBank/DDBJ whole genome shotgun (WGS) entry which is preliminary data.</text>
</comment>
<dbReference type="RefSeq" id="WP_285436402.1">
    <property type="nucleotide sequence ID" value="NZ_JASJUS010000037.1"/>
</dbReference>
<keyword evidence="2" id="KW-1185">Reference proteome</keyword>
<dbReference type="EMBL" id="JASJUS010000037">
    <property type="protein sequence ID" value="MDL2080783.1"/>
    <property type="molecule type" value="Genomic_DNA"/>
</dbReference>
<evidence type="ECO:0000313" key="1">
    <source>
        <dbReference type="EMBL" id="MDL2080783.1"/>
    </source>
</evidence>
<name>A0ABT7J7D1_9ACTN</name>
<dbReference type="Proteomes" id="UP001241926">
    <property type="component" value="Unassembled WGS sequence"/>
</dbReference>
<proteinExistence type="predicted"/>
<reference evidence="1 2" key="1">
    <citation type="submission" date="2023-05" db="EMBL/GenBank/DDBJ databases">
        <title>Streptomyces fuscus sp. nov., a brown-black pigment producing actinomyces isolated from dry sand of Sea duck farm.</title>
        <authorList>
            <person name="Xie J."/>
            <person name="Shen N."/>
        </authorList>
    </citation>
    <scope>NUCLEOTIDE SEQUENCE [LARGE SCALE GENOMIC DNA]</scope>
    <source>
        <strain evidence="1 2">GXMU-J15</strain>
    </source>
</reference>
<sequence length="126" mass="13521">MTSTKARTTALITPIEQEAQNEARALAGEGRTAKAIRRLRKDSGLGLATAPVALDLLTQGHTLPTTYGEALDALRQLDAALVAEMTDLLNGGHRDSAIKLLRERTDMDLAGGYHLVTELSARLDTQ</sequence>
<gene>
    <name evidence="1" type="ORF">QNN03_30495</name>
</gene>
<organism evidence="1 2">
    <name type="scientific">Streptomyces fuscus</name>
    <dbReference type="NCBI Taxonomy" id="3048495"/>
    <lineage>
        <taxon>Bacteria</taxon>
        <taxon>Bacillati</taxon>
        <taxon>Actinomycetota</taxon>
        <taxon>Actinomycetes</taxon>
        <taxon>Kitasatosporales</taxon>
        <taxon>Streptomycetaceae</taxon>
        <taxon>Streptomyces</taxon>
    </lineage>
</organism>
<evidence type="ECO:0000313" key="2">
    <source>
        <dbReference type="Proteomes" id="UP001241926"/>
    </source>
</evidence>